<feature type="region of interest" description="Disordered" evidence="1">
    <location>
        <begin position="1"/>
        <end position="32"/>
    </location>
</feature>
<dbReference type="KEGG" id="bba:Bd1374"/>
<evidence type="ECO:0000256" key="1">
    <source>
        <dbReference type="SAM" id="MobiDB-lite"/>
    </source>
</evidence>
<dbReference type="RefSeq" id="WP_011163868.1">
    <property type="nucleotide sequence ID" value="NC_005363.1"/>
</dbReference>
<dbReference type="GeneID" id="93014705"/>
<proteinExistence type="predicted"/>
<accession>Q6MN86</accession>
<evidence type="ECO:0000313" key="2">
    <source>
        <dbReference type="EMBL" id="CAE79266.1"/>
    </source>
</evidence>
<keyword evidence="3" id="KW-1185">Reference proteome</keyword>
<dbReference type="STRING" id="264462.Bd1374"/>
<evidence type="ECO:0000313" key="3">
    <source>
        <dbReference type="Proteomes" id="UP000008080"/>
    </source>
</evidence>
<reference evidence="2 3" key="1">
    <citation type="journal article" date="2004" name="Science">
        <title>A predator unmasked: life cycle of Bdellovibrio bacteriovorus from a genomic perspective.</title>
        <authorList>
            <person name="Rendulic S."/>
            <person name="Jagtap P."/>
            <person name="Rosinus A."/>
            <person name="Eppinger M."/>
            <person name="Baar C."/>
            <person name="Lanz C."/>
            <person name="Keller H."/>
            <person name="Lambert C."/>
            <person name="Evans K.J."/>
            <person name="Goesmann A."/>
            <person name="Meyer F."/>
            <person name="Sockett R.E."/>
            <person name="Schuster S.C."/>
        </authorList>
    </citation>
    <scope>NUCLEOTIDE SEQUENCE [LARGE SCALE GENOMIC DNA]</scope>
    <source>
        <strain evidence="3">ATCC 15356 / DSM 50701 / NCIMB 9529 / HD100</strain>
    </source>
</reference>
<gene>
    <name evidence="2" type="ordered locus">Bd1374</name>
</gene>
<protein>
    <submittedName>
        <fullName evidence="2">Uncharacterized protein</fullName>
    </submittedName>
</protein>
<dbReference type="Proteomes" id="UP000008080">
    <property type="component" value="Chromosome"/>
</dbReference>
<name>Q6MN86_BDEBA</name>
<feature type="compositionally biased region" description="Basic residues" evidence="1">
    <location>
        <begin position="1"/>
        <end position="12"/>
    </location>
</feature>
<organism evidence="2 3">
    <name type="scientific">Bdellovibrio bacteriovorus (strain ATCC 15356 / DSM 50701 / NCIMB 9529 / HD100)</name>
    <dbReference type="NCBI Taxonomy" id="264462"/>
    <lineage>
        <taxon>Bacteria</taxon>
        <taxon>Pseudomonadati</taxon>
        <taxon>Bdellovibrionota</taxon>
        <taxon>Bdellovibrionia</taxon>
        <taxon>Bdellovibrionales</taxon>
        <taxon>Pseudobdellovibrionaceae</taxon>
        <taxon>Bdellovibrio</taxon>
    </lineage>
</organism>
<dbReference type="AlphaFoldDB" id="Q6MN86"/>
<sequence length="49" mass="5311">MNAKPKKNRPIVKKQGDEKTNGMTTPTTLVLGSPGTRHVQLVDTQIIAP</sequence>
<dbReference type="EMBL" id="BX842649">
    <property type="protein sequence ID" value="CAE79266.1"/>
    <property type="molecule type" value="Genomic_DNA"/>
</dbReference>
<dbReference type="HOGENOM" id="CLU_3132751_0_0_7"/>
<feature type="compositionally biased region" description="Polar residues" evidence="1">
    <location>
        <begin position="21"/>
        <end position="30"/>
    </location>
</feature>